<name>A0A4Q2S5R6_9HYPH</name>
<dbReference type="EMBL" id="SDVB01000391">
    <property type="protein sequence ID" value="RYB97085.1"/>
    <property type="molecule type" value="Genomic_DNA"/>
</dbReference>
<dbReference type="NCBIfam" id="NF041110">
    <property type="entry name" value="HPE1_fam_CxxC"/>
    <property type="match status" value="1"/>
</dbReference>
<dbReference type="AlphaFoldDB" id="A0A4Q2S5R6"/>
<feature type="signal peptide" evidence="1">
    <location>
        <begin position="1"/>
        <end position="19"/>
    </location>
</feature>
<sequence>MRRLILTAAVILATGPAVASSVEVIHAVPRAESHSVEVMRCPDCPPPVAVKKSAYVVPTLPAGEQKAEIRNMDGERKLIRTEAWMGGSPVVFINKAEGWATNGSIVTAAIPGQDGNGEVGIDAAATTAAVGGEAGAATATTAATLDTSGFELRLP</sequence>
<proteinExistence type="predicted"/>
<evidence type="ECO:0000313" key="3">
    <source>
        <dbReference type="Proteomes" id="UP000291088"/>
    </source>
</evidence>
<dbReference type="Proteomes" id="UP000291088">
    <property type="component" value="Unassembled WGS sequence"/>
</dbReference>
<keyword evidence="1" id="KW-0732">Signal</keyword>
<evidence type="ECO:0000256" key="1">
    <source>
        <dbReference type="SAM" id="SignalP"/>
    </source>
</evidence>
<gene>
    <name evidence="2" type="ORF">EUU22_24120</name>
</gene>
<accession>A0A4Q2S5R6</accession>
<protein>
    <submittedName>
        <fullName evidence="2">Uncharacterized protein</fullName>
    </submittedName>
</protein>
<evidence type="ECO:0000313" key="2">
    <source>
        <dbReference type="EMBL" id="RYB97085.1"/>
    </source>
</evidence>
<organism evidence="2 3">
    <name type="scientific">Ciceribacter ferrooxidans</name>
    <dbReference type="NCBI Taxonomy" id="2509717"/>
    <lineage>
        <taxon>Bacteria</taxon>
        <taxon>Pseudomonadati</taxon>
        <taxon>Pseudomonadota</taxon>
        <taxon>Alphaproteobacteria</taxon>
        <taxon>Hyphomicrobiales</taxon>
        <taxon>Rhizobiaceae</taxon>
        <taxon>Ciceribacter</taxon>
    </lineage>
</organism>
<reference evidence="2 3" key="1">
    <citation type="submission" date="2019-01" db="EMBL/GenBank/DDBJ databases">
        <authorList>
            <person name="Deng T."/>
        </authorList>
    </citation>
    <scope>NUCLEOTIDE SEQUENCE [LARGE SCALE GENOMIC DNA]</scope>
    <source>
        <strain evidence="2 3">F8825</strain>
    </source>
</reference>
<comment type="caution">
    <text evidence="2">The sequence shown here is derived from an EMBL/GenBank/DDBJ whole genome shotgun (WGS) entry which is preliminary data.</text>
</comment>
<keyword evidence="3" id="KW-1185">Reference proteome</keyword>
<dbReference type="OrthoDB" id="8283437at2"/>
<dbReference type="InterPro" id="IPR049748">
    <property type="entry name" value="HPE1-like_N_CxxC"/>
</dbReference>
<dbReference type="RefSeq" id="WP_129334516.1">
    <property type="nucleotide sequence ID" value="NZ_SDVB01000391.1"/>
</dbReference>
<feature type="chain" id="PRO_5020240779" evidence="1">
    <location>
        <begin position="20"/>
        <end position="155"/>
    </location>
</feature>